<protein>
    <submittedName>
        <fullName evidence="6">Glycoside hydrolase family 28 protein</fullName>
    </submittedName>
</protein>
<dbReference type="Pfam" id="PF12708">
    <property type="entry name" value="Pect-lyase_RHGA_epim"/>
    <property type="match status" value="1"/>
</dbReference>
<keyword evidence="2 4" id="KW-0378">Hydrolase</keyword>
<dbReference type="InterPro" id="IPR011050">
    <property type="entry name" value="Pectin_lyase_fold/virulence"/>
</dbReference>
<dbReference type="InterPro" id="IPR012334">
    <property type="entry name" value="Pectin_lyas_fold"/>
</dbReference>
<feature type="domain" description="Rhamnogalacturonase A/B/Epimerase-like pectate lyase" evidence="5">
    <location>
        <begin position="76"/>
        <end position="118"/>
    </location>
</feature>
<evidence type="ECO:0000259" key="5">
    <source>
        <dbReference type="Pfam" id="PF12708"/>
    </source>
</evidence>
<gene>
    <name evidence="6" type="ORF">IAD46_05045</name>
</gene>
<dbReference type="PANTHER" id="PTHR31339:SF9">
    <property type="entry name" value="PLASMIN AND FIBRONECTIN-BINDING PROTEIN A"/>
    <property type="match status" value="1"/>
</dbReference>
<dbReference type="GO" id="GO:0005975">
    <property type="term" value="P:carbohydrate metabolic process"/>
    <property type="evidence" value="ECO:0007669"/>
    <property type="project" value="InterPro"/>
</dbReference>
<dbReference type="AlphaFoldDB" id="A0A9D1KKI3"/>
<dbReference type="InterPro" id="IPR051801">
    <property type="entry name" value="GH28_Enzymes"/>
</dbReference>
<sequence length="502" mass="56428">MLKVLSVTPRTVTLELQNDRPYYAEEEFSVYVNGSFCRLEKRNVFTLFDLSPDTVYQIKVADKCLEVQTKCESVCLNVKDFQAIGDGISDDTVKIQAAIACCPKNGTVYLPKGTYLISCLFLKSDMMFYLAEEAKIIAMTDRRSFPVLPGKAGSYSFGTWEGSEVDNFASSITAIGAHHLIIAGSGEIDERAEDGDWYIDHRVCRTAWRGFGMYLKDCSDVDVVGLYIHHSPSWNIHPYFSKNLKFLNLRIENPSAMPTTDGLDPDCCSNCLIAGCSFNVGDDCIAIKSGTIALAEKYRTPCERITIRNNLMQQGHGGVVFGSESSGGIRHVLVEKCIFLKTDRGFRIKTRRGRGRIGEIDDVTFTNIYMDGVKTPFVINMYYNMGPKGGHEEYVWSTKYYSVDERTPILGHFTFKNMVCRQIEYAAGVFLGLPEEPIRGVTFQNVSFDYNSDAEPGYPVMIEHPILMCRKGIYALNVEKLQLENVTFSNLLGEEIEKMDTK</sequence>
<dbReference type="InterPro" id="IPR000743">
    <property type="entry name" value="Glyco_hydro_28"/>
</dbReference>
<evidence type="ECO:0000313" key="6">
    <source>
        <dbReference type="EMBL" id="HIT50374.1"/>
    </source>
</evidence>
<comment type="caution">
    <text evidence="6">The sequence shown here is derived from an EMBL/GenBank/DDBJ whole genome shotgun (WGS) entry which is preliminary data.</text>
</comment>
<organism evidence="6 7">
    <name type="scientific">Candidatus Pelethenecus faecipullorum</name>
    <dbReference type="NCBI Taxonomy" id="2840900"/>
    <lineage>
        <taxon>Bacteria</taxon>
        <taxon>Bacillati</taxon>
        <taxon>Mycoplasmatota</taxon>
        <taxon>Mollicutes</taxon>
        <taxon>Candidatus Pelethenecus</taxon>
    </lineage>
</organism>
<proteinExistence type="inferred from homology"/>
<evidence type="ECO:0000313" key="7">
    <source>
        <dbReference type="Proteomes" id="UP000886758"/>
    </source>
</evidence>
<dbReference type="InterPro" id="IPR006626">
    <property type="entry name" value="PbH1"/>
</dbReference>
<evidence type="ECO:0000256" key="1">
    <source>
        <dbReference type="ARBA" id="ARBA00008834"/>
    </source>
</evidence>
<evidence type="ECO:0000256" key="2">
    <source>
        <dbReference type="ARBA" id="ARBA00022801"/>
    </source>
</evidence>
<keyword evidence="3 4" id="KW-0326">Glycosidase</keyword>
<comment type="similarity">
    <text evidence="1 4">Belongs to the glycosyl hydrolase 28 family.</text>
</comment>
<name>A0A9D1KKI3_9MOLU</name>
<reference evidence="6" key="2">
    <citation type="journal article" date="2021" name="PeerJ">
        <title>Extensive microbial diversity within the chicken gut microbiome revealed by metagenomics and culture.</title>
        <authorList>
            <person name="Gilroy R."/>
            <person name="Ravi A."/>
            <person name="Getino M."/>
            <person name="Pursley I."/>
            <person name="Horton D.L."/>
            <person name="Alikhan N.F."/>
            <person name="Baker D."/>
            <person name="Gharbi K."/>
            <person name="Hall N."/>
            <person name="Watson M."/>
            <person name="Adriaenssens E.M."/>
            <person name="Foster-Nyarko E."/>
            <person name="Jarju S."/>
            <person name="Secka A."/>
            <person name="Antonio M."/>
            <person name="Oren A."/>
            <person name="Chaudhuri R.R."/>
            <person name="La Ragione R."/>
            <person name="Hildebrand F."/>
            <person name="Pallen M.J."/>
        </authorList>
    </citation>
    <scope>NUCLEOTIDE SEQUENCE</scope>
    <source>
        <strain evidence="6">ChiW17-6978</strain>
    </source>
</reference>
<dbReference type="SMART" id="SM00710">
    <property type="entry name" value="PbH1"/>
    <property type="match status" value="5"/>
</dbReference>
<accession>A0A9D1KKI3</accession>
<dbReference type="EMBL" id="DVLF01000158">
    <property type="protein sequence ID" value="HIT50374.1"/>
    <property type="molecule type" value="Genomic_DNA"/>
</dbReference>
<reference evidence="6" key="1">
    <citation type="submission" date="2020-10" db="EMBL/GenBank/DDBJ databases">
        <authorList>
            <person name="Gilroy R."/>
        </authorList>
    </citation>
    <scope>NUCLEOTIDE SEQUENCE</scope>
    <source>
        <strain evidence="6">ChiW17-6978</strain>
    </source>
</reference>
<dbReference type="GO" id="GO:0004650">
    <property type="term" value="F:polygalacturonase activity"/>
    <property type="evidence" value="ECO:0007669"/>
    <property type="project" value="InterPro"/>
</dbReference>
<dbReference type="SUPFAM" id="SSF51126">
    <property type="entry name" value="Pectin lyase-like"/>
    <property type="match status" value="1"/>
</dbReference>
<dbReference type="Pfam" id="PF00295">
    <property type="entry name" value="Glyco_hydro_28"/>
    <property type="match status" value="1"/>
</dbReference>
<evidence type="ECO:0000256" key="3">
    <source>
        <dbReference type="ARBA" id="ARBA00023295"/>
    </source>
</evidence>
<dbReference type="InterPro" id="IPR024535">
    <property type="entry name" value="RHGA/B-epi-like_pectate_lyase"/>
</dbReference>
<evidence type="ECO:0000256" key="4">
    <source>
        <dbReference type="RuleBase" id="RU361169"/>
    </source>
</evidence>
<dbReference type="Gene3D" id="2.160.20.10">
    <property type="entry name" value="Single-stranded right-handed beta-helix, Pectin lyase-like"/>
    <property type="match status" value="1"/>
</dbReference>
<dbReference type="PANTHER" id="PTHR31339">
    <property type="entry name" value="PECTIN LYASE-RELATED"/>
    <property type="match status" value="1"/>
</dbReference>
<dbReference type="Proteomes" id="UP000886758">
    <property type="component" value="Unassembled WGS sequence"/>
</dbReference>